<dbReference type="AlphaFoldDB" id="A0AAP0PBT3"/>
<organism evidence="1 2">
    <name type="scientific">Stephania japonica</name>
    <dbReference type="NCBI Taxonomy" id="461633"/>
    <lineage>
        <taxon>Eukaryota</taxon>
        <taxon>Viridiplantae</taxon>
        <taxon>Streptophyta</taxon>
        <taxon>Embryophyta</taxon>
        <taxon>Tracheophyta</taxon>
        <taxon>Spermatophyta</taxon>
        <taxon>Magnoliopsida</taxon>
        <taxon>Ranunculales</taxon>
        <taxon>Menispermaceae</taxon>
        <taxon>Menispermoideae</taxon>
        <taxon>Cissampelideae</taxon>
        <taxon>Stephania</taxon>
    </lineage>
</organism>
<gene>
    <name evidence="1" type="ORF">Sjap_008886</name>
</gene>
<evidence type="ECO:0000313" key="2">
    <source>
        <dbReference type="Proteomes" id="UP001417504"/>
    </source>
</evidence>
<evidence type="ECO:0000313" key="1">
    <source>
        <dbReference type="EMBL" id="KAK9138292.1"/>
    </source>
</evidence>
<dbReference type="Proteomes" id="UP001417504">
    <property type="component" value="Unassembled WGS sequence"/>
</dbReference>
<proteinExistence type="predicted"/>
<accession>A0AAP0PBT3</accession>
<keyword evidence="2" id="KW-1185">Reference proteome</keyword>
<reference evidence="1 2" key="1">
    <citation type="submission" date="2024-01" db="EMBL/GenBank/DDBJ databases">
        <title>Genome assemblies of Stephania.</title>
        <authorList>
            <person name="Yang L."/>
        </authorList>
    </citation>
    <scope>NUCLEOTIDE SEQUENCE [LARGE SCALE GENOMIC DNA]</scope>
    <source>
        <strain evidence="1">QJT</strain>
        <tissue evidence="1">Leaf</tissue>
    </source>
</reference>
<sequence length="71" mass="8191">MCDGRVRVCATEEKDPWGWGEERRKLRKGLCDGLITSIRFESVLYFPLFPLLLLFKISRLNSEGVVNECKA</sequence>
<comment type="caution">
    <text evidence="1">The sequence shown here is derived from an EMBL/GenBank/DDBJ whole genome shotgun (WGS) entry which is preliminary data.</text>
</comment>
<protein>
    <submittedName>
        <fullName evidence="1">Uncharacterized protein</fullName>
    </submittedName>
</protein>
<name>A0AAP0PBT3_9MAGN</name>
<dbReference type="EMBL" id="JBBNAE010000003">
    <property type="protein sequence ID" value="KAK9138292.1"/>
    <property type="molecule type" value="Genomic_DNA"/>
</dbReference>